<accession>A0A814GE61</accession>
<keyword evidence="4" id="KW-1185">Reference proteome</keyword>
<dbReference type="Proteomes" id="UP000663877">
    <property type="component" value="Unassembled WGS sequence"/>
</dbReference>
<dbReference type="EMBL" id="CAJNOI010000069">
    <property type="protein sequence ID" value="CAF0995148.1"/>
    <property type="molecule type" value="Genomic_DNA"/>
</dbReference>
<evidence type="ECO:0000313" key="3">
    <source>
        <dbReference type="EMBL" id="CAF1113654.1"/>
    </source>
</evidence>
<gene>
    <name evidence="2" type="ORF">BJG266_LOCUS15617</name>
    <name evidence="3" type="ORF">QVE165_LOCUS20994</name>
</gene>
<dbReference type="EMBL" id="CAJNOM010000133">
    <property type="protein sequence ID" value="CAF1113654.1"/>
    <property type="molecule type" value="Genomic_DNA"/>
</dbReference>
<dbReference type="Proteomes" id="UP000663832">
    <property type="component" value="Unassembled WGS sequence"/>
</dbReference>
<keyword evidence="1" id="KW-0812">Transmembrane</keyword>
<keyword evidence="1" id="KW-0472">Membrane</keyword>
<comment type="caution">
    <text evidence="2">The sequence shown here is derived from an EMBL/GenBank/DDBJ whole genome shotgun (WGS) entry which is preliminary data.</text>
</comment>
<evidence type="ECO:0000313" key="2">
    <source>
        <dbReference type="EMBL" id="CAF0995148.1"/>
    </source>
</evidence>
<feature type="transmembrane region" description="Helical" evidence="1">
    <location>
        <begin position="54"/>
        <end position="71"/>
    </location>
</feature>
<organism evidence="2 5">
    <name type="scientific">Adineta steineri</name>
    <dbReference type="NCBI Taxonomy" id="433720"/>
    <lineage>
        <taxon>Eukaryota</taxon>
        <taxon>Metazoa</taxon>
        <taxon>Spiralia</taxon>
        <taxon>Gnathifera</taxon>
        <taxon>Rotifera</taxon>
        <taxon>Eurotatoria</taxon>
        <taxon>Bdelloidea</taxon>
        <taxon>Adinetida</taxon>
        <taxon>Adinetidae</taxon>
        <taxon>Adineta</taxon>
    </lineage>
</organism>
<evidence type="ECO:0000256" key="1">
    <source>
        <dbReference type="SAM" id="Phobius"/>
    </source>
</evidence>
<evidence type="ECO:0000313" key="4">
    <source>
        <dbReference type="Proteomes" id="UP000663832"/>
    </source>
</evidence>
<keyword evidence="1" id="KW-1133">Transmembrane helix</keyword>
<sequence>MMTCAPAHGHYRYGDGLVHYGGINGGRGHGHFPWGSPYATGNYQISPSKMTKSTTLLIALVILLALLVFMPDPAEASYCYERCSKHGYWHGVQKYAYCICYHKMKRDTTSAAATAAKV</sequence>
<evidence type="ECO:0000313" key="5">
    <source>
        <dbReference type="Proteomes" id="UP000663877"/>
    </source>
</evidence>
<proteinExistence type="predicted"/>
<reference evidence="2" key="1">
    <citation type="submission" date="2021-02" db="EMBL/GenBank/DDBJ databases">
        <authorList>
            <person name="Nowell W R."/>
        </authorList>
    </citation>
    <scope>NUCLEOTIDE SEQUENCE</scope>
</reference>
<name>A0A814GE61_9BILA</name>
<dbReference type="OrthoDB" id="10515912at2759"/>
<protein>
    <submittedName>
        <fullName evidence="2">Uncharacterized protein</fullName>
    </submittedName>
</protein>
<dbReference type="AlphaFoldDB" id="A0A814GE61"/>